<dbReference type="Proteomes" id="UP001156389">
    <property type="component" value="Unassembled WGS sequence"/>
</dbReference>
<name>A0ABT2JYT5_9ACTN</name>
<evidence type="ECO:0000259" key="1">
    <source>
        <dbReference type="Pfam" id="PF04149"/>
    </source>
</evidence>
<dbReference type="EMBL" id="JAJAGO010000012">
    <property type="protein sequence ID" value="MCT2593062.1"/>
    <property type="molecule type" value="Genomic_DNA"/>
</dbReference>
<dbReference type="InterPro" id="IPR007278">
    <property type="entry name" value="DUF397"/>
</dbReference>
<reference evidence="2 3" key="1">
    <citation type="submission" date="2021-10" db="EMBL/GenBank/DDBJ databases">
        <title>Streptomyces gossypii sp. nov., isolated from soil collected from cotton field.</title>
        <authorList>
            <person name="Ge X."/>
            <person name="Chen X."/>
            <person name="Liu W."/>
        </authorList>
    </citation>
    <scope>NUCLEOTIDE SEQUENCE [LARGE SCALE GENOMIC DNA]</scope>
    <source>
        <strain evidence="2 3">N2-109</strain>
    </source>
</reference>
<gene>
    <name evidence="2" type="ORF">LHJ74_24655</name>
</gene>
<protein>
    <submittedName>
        <fullName evidence="2">DUF397 domain-containing protein</fullName>
    </submittedName>
</protein>
<dbReference type="Pfam" id="PF04149">
    <property type="entry name" value="DUF397"/>
    <property type="match status" value="1"/>
</dbReference>
<feature type="domain" description="DUF397" evidence="1">
    <location>
        <begin position="9"/>
        <end position="60"/>
    </location>
</feature>
<organism evidence="2 3">
    <name type="scientific">Streptomyces gossypii</name>
    <dbReference type="NCBI Taxonomy" id="2883101"/>
    <lineage>
        <taxon>Bacteria</taxon>
        <taxon>Bacillati</taxon>
        <taxon>Actinomycetota</taxon>
        <taxon>Actinomycetes</taxon>
        <taxon>Kitasatosporales</taxon>
        <taxon>Streptomycetaceae</taxon>
        <taxon>Streptomyces</taxon>
    </lineage>
</organism>
<comment type="caution">
    <text evidence="2">The sequence shown here is derived from an EMBL/GenBank/DDBJ whole genome shotgun (WGS) entry which is preliminary data.</text>
</comment>
<proteinExistence type="predicted"/>
<keyword evidence="3" id="KW-1185">Reference proteome</keyword>
<evidence type="ECO:0000313" key="2">
    <source>
        <dbReference type="EMBL" id="MCT2593062.1"/>
    </source>
</evidence>
<evidence type="ECO:0000313" key="3">
    <source>
        <dbReference type="Proteomes" id="UP001156389"/>
    </source>
</evidence>
<sequence>MNSSDLGAAPWIKSSYSGGNCIEVAPGFPGVVPVRDSKVPCGPVVVFSGVSWASFVAGVKGGAERQVL</sequence>
<dbReference type="RefSeq" id="WP_260220409.1">
    <property type="nucleotide sequence ID" value="NZ_JAJAGO010000012.1"/>
</dbReference>
<accession>A0ABT2JYT5</accession>